<organism evidence="5 6">
    <name type="scientific">Zhongshania borealis</name>
    <dbReference type="NCBI Taxonomy" id="889488"/>
    <lineage>
        <taxon>Bacteria</taxon>
        <taxon>Pseudomonadati</taxon>
        <taxon>Pseudomonadota</taxon>
        <taxon>Gammaproteobacteria</taxon>
        <taxon>Cellvibrionales</taxon>
        <taxon>Spongiibacteraceae</taxon>
        <taxon>Zhongshania</taxon>
    </lineage>
</organism>
<dbReference type="PANTHER" id="PTHR34984:SF1">
    <property type="entry name" value="CARBON STORAGE REGULATOR"/>
    <property type="match status" value="1"/>
</dbReference>
<dbReference type="RefSeq" id="WP_344935051.1">
    <property type="nucleotide sequence ID" value="NZ_BAABDM010000003.1"/>
</dbReference>
<gene>
    <name evidence="5" type="ORF">GCM10022414_18670</name>
</gene>
<evidence type="ECO:0008006" key="7">
    <source>
        <dbReference type="Google" id="ProtNLM"/>
    </source>
</evidence>
<dbReference type="Pfam" id="PF02599">
    <property type="entry name" value="CsrA"/>
    <property type="match status" value="1"/>
</dbReference>
<proteinExistence type="predicted"/>
<keyword evidence="3" id="KW-0694">RNA-binding</keyword>
<comment type="caution">
    <text evidence="5">The sequence shown here is derived from an EMBL/GenBank/DDBJ whole genome shotgun (WGS) entry which is preliminary data.</text>
</comment>
<dbReference type="Proteomes" id="UP001500392">
    <property type="component" value="Unassembled WGS sequence"/>
</dbReference>
<sequence>MLSITRKEGQSFYIGDEITVTVKRARSGNAVIRINAPREISIMRSELSAVSPDGIPLPDVEFMTDEY</sequence>
<keyword evidence="4" id="KW-0010">Activator</keyword>
<evidence type="ECO:0000256" key="1">
    <source>
        <dbReference type="ARBA" id="ARBA00022490"/>
    </source>
</evidence>
<dbReference type="PANTHER" id="PTHR34984">
    <property type="entry name" value="CARBON STORAGE REGULATOR"/>
    <property type="match status" value="1"/>
</dbReference>
<evidence type="ECO:0000256" key="2">
    <source>
        <dbReference type="ARBA" id="ARBA00022845"/>
    </source>
</evidence>
<keyword evidence="2" id="KW-0810">Translation regulation</keyword>
<evidence type="ECO:0000256" key="4">
    <source>
        <dbReference type="ARBA" id="ARBA00023159"/>
    </source>
</evidence>
<evidence type="ECO:0000313" key="5">
    <source>
        <dbReference type="EMBL" id="GAA4094874.1"/>
    </source>
</evidence>
<dbReference type="InterPro" id="IPR003751">
    <property type="entry name" value="CsrA"/>
</dbReference>
<accession>A0ABP7WR95</accession>
<keyword evidence="6" id="KW-1185">Reference proteome</keyword>
<evidence type="ECO:0000256" key="3">
    <source>
        <dbReference type="ARBA" id="ARBA00022884"/>
    </source>
</evidence>
<protein>
    <recommendedName>
        <fullName evidence="7">Translational regulator CsrA</fullName>
    </recommendedName>
</protein>
<dbReference type="SUPFAM" id="SSF117130">
    <property type="entry name" value="CsrA-like"/>
    <property type="match status" value="1"/>
</dbReference>
<dbReference type="Gene3D" id="2.60.40.4380">
    <property type="entry name" value="Translational regulator CsrA"/>
    <property type="match status" value="1"/>
</dbReference>
<evidence type="ECO:0000313" key="6">
    <source>
        <dbReference type="Proteomes" id="UP001500392"/>
    </source>
</evidence>
<dbReference type="InterPro" id="IPR036107">
    <property type="entry name" value="CsrA_sf"/>
</dbReference>
<dbReference type="EMBL" id="BAABDM010000003">
    <property type="protein sequence ID" value="GAA4094874.1"/>
    <property type="molecule type" value="Genomic_DNA"/>
</dbReference>
<keyword evidence="1" id="KW-0963">Cytoplasm</keyword>
<reference evidence="6" key="1">
    <citation type="journal article" date="2019" name="Int. J. Syst. Evol. Microbiol.">
        <title>The Global Catalogue of Microorganisms (GCM) 10K type strain sequencing project: providing services to taxonomists for standard genome sequencing and annotation.</title>
        <authorList>
            <consortium name="The Broad Institute Genomics Platform"/>
            <consortium name="The Broad Institute Genome Sequencing Center for Infectious Disease"/>
            <person name="Wu L."/>
            <person name="Ma J."/>
        </authorList>
    </citation>
    <scope>NUCLEOTIDE SEQUENCE [LARGE SCALE GENOMIC DNA]</scope>
    <source>
        <strain evidence="6">JCM 17304</strain>
    </source>
</reference>
<name>A0ABP7WR95_9GAMM</name>